<feature type="compositionally biased region" description="Basic residues" evidence="1">
    <location>
        <begin position="726"/>
        <end position="736"/>
    </location>
</feature>
<feature type="compositionally biased region" description="Basic residues" evidence="1">
    <location>
        <begin position="1105"/>
        <end position="1120"/>
    </location>
</feature>
<feature type="transmembrane region" description="Helical" evidence="2">
    <location>
        <begin position="1560"/>
        <end position="1579"/>
    </location>
</feature>
<keyword evidence="2" id="KW-0472">Membrane</keyword>
<reference evidence="3 4" key="1">
    <citation type="journal article" date="2015" name="Genome Biol. Evol.">
        <title>Comparative Genomics of a Bacterivorous Green Alga Reveals Evolutionary Causalities and Consequences of Phago-Mixotrophic Mode of Nutrition.</title>
        <authorList>
            <person name="Burns J.A."/>
            <person name="Paasch A."/>
            <person name="Narechania A."/>
            <person name="Kim E."/>
        </authorList>
    </citation>
    <scope>NUCLEOTIDE SEQUENCE [LARGE SCALE GENOMIC DNA]</scope>
    <source>
        <strain evidence="3 4">PLY_AMNH</strain>
    </source>
</reference>
<keyword evidence="2" id="KW-0812">Transmembrane</keyword>
<feature type="region of interest" description="Disordered" evidence="1">
    <location>
        <begin position="491"/>
        <end position="558"/>
    </location>
</feature>
<evidence type="ECO:0000313" key="4">
    <source>
        <dbReference type="Proteomes" id="UP001190700"/>
    </source>
</evidence>
<feature type="transmembrane region" description="Helical" evidence="2">
    <location>
        <begin position="1675"/>
        <end position="1699"/>
    </location>
</feature>
<feature type="compositionally biased region" description="Pro residues" evidence="1">
    <location>
        <begin position="452"/>
        <end position="462"/>
    </location>
</feature>
<keyword evidence="2" id="KW-1133">Transmembrane helix</keyword>
<sequence length="1787" mass="192209">MTFGLMQEMVNAVGSPGAGATITPTAATGVTNTLDGAVRAGVLNAGEGPQAANPAARALDTMGAMGDTLAAAMAQGEDPMELAAETLTMRVQRADLADPESSAYAAPLLSGQASVVLPSSLGAAVGAGSEGITIKLLTSTLDPHLNLTAANGSSAPHLRRALAVAAGAEAAATVTTVSLQRADGSEVAVSGLEEAITFDLPMGEEGANASSASASSAEAAQATSVQCAFWDPSSEQYRGEGCASMPVPAPVGVELYWRTLNGTEVAGDLRRMWAVDPVGSRWFLEGCEESFEAVFPEYLGADAGYRKYVGEGCVAADPENNASCWWQWESQAFLGAGCARGTHVHCLCTHLTDFKAVMAETIRPPPPGATISTSDMQSMTASDVADSVVLLGVVAGIMVAAVVLAIVSNHQQSKAKFAVFRALMCHKGTDALWFRPVGGLWTWSLTVQPSALPPGPPLPTPPGRDLHRPQSRATSDASRCMRGLGACHACAARSRHRPPHSSAADAEGRHLRDASAASPAACASAGPANLAKGRAPPLPALRALPGVQRGGARGGRGRVQEEELYGGGCRLMPALQEEDAKRSTLPIVRKLALRKEGLLKFQSRCTLPVRMSDRRAPDQSRHSSPGKSQSDPHDGHHGVRPTSTRPPAASPRVPELLHERSSFGNGGQSEQQGTSDGSDGSSHACASLVIVEEYDEDVHATSTPFPDAGGGNMMEPMEGPLSFGNGRRRGGRRGHHPRADEIENISLASISLGGHMDEFRGGVHPAPEHFAAARPLVHSSGSLVNTGGDFPDLLPNTRHTALPGDNEWDGDMIINMLLPPEETAPTAGGVAEATEGSGNLQDLWAEKDAPDQLTTLMDQPDLLMDAGALGRCGMLAPVPATPPSAEIGPAPDTWTFKLRQQSAFRLNQSQEMLMYIQPELEQKTTTKSSGRGSRARYVVASSDSLFVMGSIKPKPPQRSRHTHVEIGTRTAMQIALVEPEFRLACEGGDDDFQGEPGGSGSGSGGAAEEGSEQAAEQEALELDSAQERWTFLHDYRRFFLQVLYKERIEDLGSSAFLCKAVGIELSQLLLCVPVDYIKDSSTHRQKVTSKMSKILQTKPPSKKLVTARKPRRELHGKKAANVKPSATPTKKIHLSSWDLSQLSTERLLGTALVHAFLLQNPFLVDKLVAEHIRPATKMPWQGTSTSKFRVYKRIFQELLAECHQSGWYHASSLFKLVFLQSDNGSFELSQDLANTLRVPPTCLGPPSREPNESVADTTALTFDLNALKEAMPPSLVARIGMAADGDQEDVERVWGTLLALELCHTLGLNWIKNPEEHPYQRTTLASDAADWLSDCGERLDLVRALPLFREKAKKAVKLWQDAHVARLEELRRGQPSTYSRSSVLAVASVSHWKVLRLQLRKAALFLALSHPLVAIYLVPPTAAFTRAERILTQANVFIVMLSVTIAAYYSRVVTCCTQLQSFVDCPDVGRFSSCLGYSSCGELHQARMDEFFPAELAEEAFSCHAFPDSSWVGKVQGALLINAVLIPLNVLLMALFSLAGVGGSRPGCLTRNVVERTAKLMNANESVILVNVVVVAYALVYESALFVKMTALLFMSAFSVMFKPVARVAAALKYVMRWVYTFVVACSESFWKRVSASHHPWARLLAPGEPASPFQDPIDKYGIEIEGMLSKGSDLLAYIFLTTMWGMSIWILLTYGVLIREIMGAEEERKLILTWFECLLLEQFGLTAVRLVIVRTIGKTIHSSINRFVAGGNAVSTMEWYESYITGNLILQYMPQDGDTFFGGTAI</sequence>
<feature type="transmembrane region" description="Helical" evidence="2">
    <location>
        <begin position="1519"/>
        <end position="1539"/>
    </location>
</feature>
<feature type="region of interest" description="Disordered" evidence="1">
    <location>
        <begin position="1099"/>
        <end position="1125"/>
    </location>
</feature>
<evidence type="ECO:0000313" key="3">
    <source>
        <dbReference type="EMBL" id="KAK3276138.1"/>
    </source>
</evidence>
<feature type="compositionally biased region" description="Gly residues" evidence="1">
    <location>
        <begin position="995"/>
        <end position="1007"/>
    </location>
</feature>
<feature type="compositionally biased region" description="Low complexity" evidence="1">
    <location>
        <begin position="668"/>
        <end position="682"/>
    </location>
</feature>
<feature type="compositionally biased region" description="Basic and acidic residues" evidence="1">
    <location>
        <begin position="611"/>
        <end position="621"/>
    </location>
</feature>
<proteinExistence type="predicted"/>
<accession>A0AAE0L8M9</accession>
<feature type="region of interest" description="Disordered" evidence="1">
    <location>
        <begin position="452"/>
        <end position="478"/>
    </location>
</feature>
<feature type="compositionally biased region" description="Low complexity" evidence="1">
    <location>
        <begin position="1008"/>
        <end position="1017"/>
    </location>
</feature>
<feature type="transmembrane region" description="Helical" evidence="2">
    <location>
        <begin position="1585"/>
        <end position="1602"/>
    </location>
</feature>
<protein>
    <submittedName>
        <fullName evidence="3">Uncharacterized protein</fullName>
    </submittedName>
</protein>
<name>A0AAE0L8M9_9CHLO</name>
<feature type="region of interest" description="Disordered" evidence="1">
    <location>
        <begin position="987"/>
        <end position="1019"/>
    </location>
</feature>
<gene>
    <name evidence="3" type="ORF">CYMTET_15772</name>
</gene>
<organism evidence="3 4">
    <name type="scientific">Cymbomonas tetramitiformis</name>
    <dbReference type="NCBI Taxonomy" id="36881"/>
    <lineage>
        <taxon>Eukaryota</taxon>
        <taxon>Viridiplantae</taxon>
        <taxon>Chlorophyta</taxon>
        <taxon>Pyramimonadophyceae</taxon>
        <taxon>Pyramimonadales</taxon>
        <taxon>Pyramimonadaceae</taxon>
        <taxon>Cymbomonas</taxon>
    </lineage>
</organism>
<feature type="region of interest" description="Disordered" evidence="1">
    <location>
        <begin position="700"/>
        <end position="737"/>
    </location>
</feature>
<feature type="region of interest" description="Disordered" evidence="1">
    <location>
        <begin position="609"/>
        <end position="683"/>
    </location>
</feature>
<feature type="compositionally biased region" description="Low complexity" evidence="1">
    <location>
        <begin position="514"/>
        <end position="547"/>
    </location>
</feature>
<feature type="transmembrane region" description="Helical" evidence="2">
    <location>
        <begin position="1402"/>
        <end position="1418"/>
    </location>
</feature>
<dbReference type="Proteomes" id="UP001190700">
    <property type="component" value="Unassembled WGS sequence"/>
</dbReference>
<dbReference type="EMBL" id="LGRX02006750">
    <property type="protein sequence ID" value="KAK3276138.1"/>
    <property type="molecule type" value="Genomic_DNA"/>
</dbReference>
<comment type="caution">
    <text evidence="3">The sequence shown here is derived from an EMBL/GenBank/DDBJ whole genome shotgun (WGS) entry which is preliminary data.</text>
</comment>
<feature type="transmembrane region" description="Helical" evidence="2">
    <location>
        <begin position="1711"/>
        <end position="1733"/>
    </location>
</feature>
<evidence type="ECO:0000256" key="1">
    <source>
        <dbReference type="SAM" id="MobiDB-lite"/>
    </source>
</evidence>
<evidence type="ECO:0000256" key="2">
    <source>
        <dbReference type="SAM" id="Phobius"/>
    </source>
</evidence>
<feature type="transmembrane region" description="Helical" evidence="2">
    <location>
        <begin position="1430"/>
        <end position="1449"/>
    </location>
</feature>
<keyword evidence="4" id="KW-1185">Reference proteome</keyword>